<dbReference type="InterPro" id="IPR015813">
    <property type="entry name" value="Pyrv/PenolPyrv_kinase-like_dom"/>
</dbReference>
<dbReference type="GO" id="GO:0006099">
    <property type="term" value="P:tricarboxylic acid cycle"/>
    <property type="evidence" value="ECO:0007669"/>
    <property type="project" value="InterPro"/>
</dbReference>
<dbReference type="OrthoDB" id="9768133at2"/>
<keyword evidence="4" id="KW-0456">Lyase</keyword>
<dbReference type="STRING" id="583355.Caka_1459"/>
<evidence type="ECO:0000313" key="4">
    <source>
        <dbReference type="EMBL" id="ADE54478.1"/>
    </source>
</evidence>
<dbReference type="SUPFAM" id="SSF51621">
    <property type="entry name" value="Phosphoenolpyruvate/pyruvate domain"/>
    <property type="match status" value="1"/>
</dbReference>
<evidence type="ECO:0000256" key="3">
    <source>
        <dbReference type="PROSITE-ProRule" id="PRU10112"/>
    </source>
</evidence>
<keyword evidence="5" id="KW-1185">Reference proteome</keyword>
<dbReference type="Pfam" id="PF00311">
    <property type="entry name" value="PEPcase"/>
    <property type="match status" value="1"/>
</dbReference>
<sequence>MDQPTTYQQLVEEGIAHVEAIHALLVDRFTQLLRRLGQESAADCLVDGFACSAQRALQPAEIQAVSYYFQLLNLAEEHVANHMRRKREAALGAEAEAGHWSNYFKRLKELNIQSDAVREKLASIEVEPVFTKHPTEAKRWSVLRIHREIVELLEKRENYTTTFELAESTDSLDALLERLWLTGEIFSQKPKIDDELSNLLYYLSQVLPETQQLLDANLSHAWQQAFPDAPRLSANEQPLLHFGSWVGGDRDGHPFVTSETTSRTLNILRDNALRILRERYQALAMKLAFTTAQTPAPEALKERLLATTTGQLPDEVWRAYVRMLSKQLDSVSVSETRERLTELGDWLREAGAERIVQNYVTPLCRLVDSIGLHLARIDIRQNSTYYEKALGQLLEAASIVTEAEYRALNEEQRIEILTTELNNARPLTHSSTALPPEADEVRKTLCVVADQVAKHGQHTIGALIVSMTRELSDLLTVYALCKEVGLTVDKGDGLHCLLPVVPLFETYEDLERAPGITEAFLQHPVTQRSLKSQARPRMMIMLGYSDSNKDTGILGSQWALLRAQQELVAVGMKYGVDMQFFHGRGGTVGRGAGPTHRFLEAVPNHALRGGLRLTEQGEVIGQKYNTIQTATANLEYLVAGTLGARLLSAHLNEDPTQLNEAMSKLAAFSQKRYKGLLQAEGFMQFYRQATPIDAIEQSRIGSRPSRRTGQATLDDLRAIPWVFSWNQSRYYLPGWFGVGTALQQLEAEAPESMRYIQENWKTVPFLRYVLYNIESSFNSADAKWMDAYAGLVADDALREKFHGSIMEEHALTEAQLTKLFGQPLPDRRPRFWKTLQAREAPLQALHGQQIELLRQMRSESEPQSETVEKLLLVINAIASGLRTTG</sequence>
<protein>
    <recommendedName>
        <fullName evidence="2">Phosphoenolpyruvate carboxylase</fullName>
    </recommendedName>
</protein>
<dbReference type="RefSeq" id="WP_013043200.1">
    <property type="nucleotide sequence ID" value="NC_014008.1"/>
</dbReference>
<keyword evidence="4" id="KW-0670">Pyruvate</keyword>
<proteinExistence type="predicted"/>
<dbReference type="PANTHER" id="PTHR30523:SF32">
    <property type="entry name" value="PHOSPHOENOLPYRUVATE CARBOXYLASE"/>
    <property type="match status" value="1"/>
</dbReference>
<dbReference type="PRINTS" id="PR00150">
    <property type="entry name" value="PEPCARBXLASE"/>
</dbReference>
<dbReference type="EMBL" id="CP001998">
    <property type="protein sequence ID" value="ADE54478.1"/>
    <property type="molecule type" value="Genomic_DNA"/>
</dbReference>
<dbReference type="PANTHER" id="PTHR30523">
    <property type="entry name" value="PHOSPHOENOLPYRUVATE CARBOXYLASE"/>
    <property type="match status" value="1"/>
</dbReference>
<dbReference type="GO" id="GO:0008964">
    <property type="term" value="F:phosphoenolpyruvate carboxylase activity"/>
    <property type="evidence" value="ECO:0007669"/>
    <property type="project" value="InterPro"/>
</dbReference>
<reference evidence="4 5" key="1">
    <citation type="journal article" date="2010" name="Stand. Genomic Sci.">
        <title>Complete genome sequence of Coraliomargarita akajimensis type strain (04OKA010-24).</title>
        <authorList>
            <person name="Mavromatis K."/>
            <person name="Abt B."/>
            <person name="Brambilla E."/>
            <person name="Lapidus A."/>
            <person name="Copeland A."/>
            <person name="Deshpande S."/>
            <person name="Nolan M."/>
            <person name="Lucas S."/>
            <person name="Tice H."/>
            <person name="Cheng J.F."/>
            <person name="Han C."/>
            <person name="Detter J.C."/>
            <person name="Woyke T."/>
            <person name="Goodwin L."/>
            <person name="Pitluck S."/>
            <person name="Held B."/>
            <person name="Brettin T."/>
            <person name="Tapia R."/>
            <person name="Ivanova N."/>
            <person name="Mikhailova N."/>
            <person name="Pati A."/>
            <person name="Liolios K."/>
            <person name="Chen A."/>
            <person name="Palaniappan K."/>
            <person name="Land M."/>
            <person name="Hauser L."/>
            <person name="Chang Y.J."/>
            <person name="Jeffries C.D."/>
            <person name="Rohde M."/>
            <person name="Goker M."/>
            <person name="Bristow J."/>
            <person name="Eisen J.A."/>
            <person name="Markowitz V."/>
            <person name="Hugenholtz P."/>
            <person name="Klenk H.P."/>
            <person name="Kyrpides N.C."/>
        </authorList>
    </citation>
    <scope>NUCLEOTIDE SEQUENCE [LARGE SCALE GENOMIC DNA]</scope>
    <source>
        <strain evidence="5">DSM 45221 / IAM 15411 / JCM 23193 / KCTC 12865</strain>
    </source>
</reference>
<accession>D5EJ79</accession>
<dbReference type="GO" id="GO:0015977">
    <property type="term" value="P:carbon fixation"/>
    <property type="evidence" value="ECO:0007669"/>
    <property type="project" value="InterPro"/>
</dbReference>
<dbReference type="eggNOG" id="COG2352">
    <property type="taxonomic scope" value="Bacteria"/>
</dbReference>
<dbReference type="HOGENOM" id="CLU_006557_2_0_0"/>
<dbReference type="InterPro" id="IPR021135">
    <property type="entry name" value="PEP_COase"/>
</dbReference>
<gene>
    <name evidence="4" type="ordered locus">Caka_1459</name>
</gene>
<dbReference type="Proteomes" id="UP000000925">
    <property type="component" value="Chromosome"/>
</dbReference>
<evidence type="ECO:0000256" key="2">
    <source>
        <dbReference type="ARBA" id="ARBA00022419"/>
    </source>
</evidence>
<dbReference type="InterPro" id="IPR033129">
    <property type="entry name" value="PEPCASE_His_AS"/>
</dbReference>
<evidence type="ECO:0000256" key="1">
    <source>
        <dbReference type="ARBA" id="ARBA00003670"/>
    </source>
</evidence>
<dbReference type="AlphaFoldDB" id="D5EJ79"/>
<comment type="function">
    <text evidence="1">Forms oxaloacetate, a four-carbon dicarboxylic acid source for the tricarboxylic acid cycle.</text>
</comment>
<feature type="active site" evidence="3">
    <location>
        <position position="549"/>
    </location>
</feature>
<dbReference type="GO" id="GO:0005829">
    <property type="term" value="C:cytosol"/>
    <property type="evidence" value="ECO:0007669"/>
    <property type="project" value="TreeGrafter"/>
</dbReference>
<dbReference type="KEGG" id="caa:Caka_1459"/>
<name>D5EJ79_CORAD</name>
<organism evidence="4 5">
    <name type="scientific">Coraliomargarita akajimensis (strain DSM 45221 / IAM 15411 / JCM 23193 / KCTC 12865 / 04OKA010-24)</name>
    <dbReference type="NCBI Taxonomy" id="583355"/>
    <lineage>
        <taxon>Bacteria</taxon>
        <taxon>Pseudomonadati</taxon>
        <taxon>Verrucomicrobiota</taxon>
        <taxon>Opitutia</taxon>
        <taxon>Puniceicoccales</taxon>
        <taxon>Coraliomargaritaceae</taxon>
        <taxon>Coraliomargarita</taxon>
    </lineage>
</organism>
<dbReference type="PROSITE" id="PS00393">
    <property type="entry name" value="PEPCASE_2"/>
    <property type="match status" value="1"/>
</dbReference>
<evidence type="ECO:0000313" key="5">
    <source>
        <dbReference type="Proteomes" id="UP000000925"/>
    </source>
</evidence>